<dbReference type="Gramene" id="PNW81619">
    <property type="protein sequence ID" value="PNW81619"/>
    <property type="gene ID" value="CHLRE_06g253753v5"/>
</dbReference>
<keyword evidence="3" id="KW-1185">Reference proteome</keyword>
<feature type="region of interest" description="Disordered" evidence="1">
    <location>
        <begin position="1"/>
        <end position="21"/>
    </location>
</feature>
<dbReference type="GeneID" id="5722153"/>
<protein>
    <submittedName>
        <fullName evidence="2">Uncharacterized protein</fullName>
    </submittedName>
</protein>
<evidence type="ECO:0000256" key="1">
    <source>
        <dbReference type="SAM" id="MobiDB-lite"/>
    </source>
</evidence>
<dbReference type="KEGG" id="cre:CHLRE_06g253753v5"/>
<dbReference type="InParanoid" id="A0A2K3DM55"/>
<organism evidence="2 3">
    <name type="scientific">Chlamydomonas reinhardtii</name>
    <name type="common">Chlamydomonas smithii</name>
    <dbReference type="NCBI Taxonomy" id="3055"/>
    <lineage>
        <taxon>Eukaryota</taxon>
        <taxon>Viridiplantae</taxon>
        <taxon>Chlorophyta</taxon>
        <taxon>core chlorophytes</taxon>
        <taxon>Chlorophyceae</taxon>
        <taxon>CS clade</taxon>
        <taxon>Chlamydomonadales</taxon>
        <taxon>Chlamydomonadaceae</taxon>
        <taxon>Chlamydomonas</taxon>
    </lineage>
</organism>
<dbReference type="EMBL" id="CM008967">
    <property type="protein sequence ID" value="PNW81619.1"/>
    <property type="molecule type" value="Genomic_DNA"/>
</dbReference>
<evidence type="ECO:0000313" key="2">
    <source>
        <dbReference type="EMBL" id="PNW81619.1"/>
    </source>
</evidence>
<dbReference type="RefSeq" id="XP_042923354.1">
    <property type="nucleotide sequence ID" value="XM_043062641.1"/>
</dbReference>
<dbReference type="Proteomes" id="UP000006906">
    <property type="component" value="Chromosome 6"/>
</dbReference>
<sequence>MACSAATRVGLHGSTVEPPSSCGASAAAGCSCLPWWAAWDASTADCSPENRRSRVGLAEEPSSLTVKEKRPAAVWECGKKSSGVGELQ</sequence>
<reference evidence="2 3" key="1">
    <citation type="journal article" date="2007" name="Science">
        <title>The Chlamydomonas genome reveals the evolution of key animal and plant functions.</title>
        <authorList>
            <person name="Merchant S.S."/>
            <person name="Prochnik S.E."/>
            <person name="Vallon O."/>
            <person name="Harris E.H."/>
            <person name="Karpowicz S.J."/>
            <person name="Witman G.B."/>
            <person name="Terry A."/>
            <person name="Salamov A."/>
            <person name="Fritz-Laylin L.K."/>
            <person name="Marechal-Drouard L."/>
            <person name="Marshall W.F."/>
            <person name="Qu L.H."/>
            <person name="Nelson D.R."/>
            <person name="Sanderfoot A.A."/>
            <person name="Spalding M.H."/>
            <person name="Kapitonov V.V."/>
            <person name="Ren Q."/>
            <person name="Ferris P."/>
            <person name="Lindquist E."/>
            <person name="Shapiro H."/>
            <person name="Lucas S.M."/>
            <person name="Grimwood J."/>
            <person name="Schmutz J."/>
            <person name="Cardol P."/>
            <person name="Cerutti H."/>
            <person name="Chanfreau G."/>
            <person name="Chen C.L."/>
            <person name="Cognat V."/>
            <person name="Croft M.T."/>
            <person name="Dent R."/>
            <person name="Dutcher S."/>
            <person name="Fernandez E."/>
            <person name="Fukuzawa H."/>
            <person name="Gonzalez-Ballester D."/>
            <person name="Gonzalez-Halphen D."/>
            <person name="Hallmann A."/>
            <person name="Hanikenne M."/>
            <person name="Hippler M."/>
            <person name="Inwood W."/>
            <person name="Jabbari K."/>
            <person name="Kalanon M."/>
            <person name="Kuras R."/>
            <person name="Lefebvre P.A."/>
            <person name="Lemaire S.D."/>
            <person name="Lobanov A.V."/>
            <person name="Lohr M."/>
            <person name="Manuell A."/>
            <person name="Meier I."/>
            <person name="Mets L."/>
            <person name="Mittag M."/>
            <person name="Mittelmeier T."/>
            <person name="Moroney J.V."/>
            <person name="Moseley J."/>
            <person name="Napoli C."/>
            <person name="Nedelcu A.M."/>
            <person name="Niyogi K."/>
            <person name="Novoselov S.V."/>
            <person name="Paulsen I.T."/>
            <person name="Pazour G."/>
            <person name="Purton S."/>
            <person name="Ral J.P."/>
            <person name="Riano-Pachon D.M."/>
            <person name="Riekhof W."/>
            <person name="Rymarquis L."/>
            <person name="Schroda M."/>
            <person name="Stern D."/>
            <person name="Umen J."/>
            <person name="Willows R."/>
            <person name="Wilson N."/>
            <person name="Zimmer S.L."/>
            <person name="Allmer J."/>
            <person name="Balk J."/>
            <person name="Bisova K."/>
            <person name="Chen C.J."/>
            <person name="Elias M."/>
            <person name="Gendler K."/>
            <person name="Hauser C."/>
            <person name="Lamb M.R."/>
            <person name="Ledford H."/>
            <person name="Long J.C."/>
            <person name="Minagawa J."/>
            <person name="Page M.D."/>
            <person name="Pan J."/>
            <person name="Pootakham W."/>
            <person name="Roje S."/>
            <person name="Rose A."/>
            <person name="Stahlberg E."/>
            <person name="Terauchi A.M."/>
            <person name="Yang P."/>
            <person name="Ball S."/>
            <person name="Bowler C."/>
            <person name="Dieckmann C.L."/>
            <person name="Gladyshev V.N."/>
            <person name="Green P."/>
            <person name="Jorgensen R."/>
            <person name="Mayfield S."/>
            <person name="Mueller-Roeber B."/>
            <person name="Rajamani S."/>
            <person name="Sayre R.T."/>
            <person name="Brokstein P."/>
            <person name="Dubchak I."/>
            <person name="Goodstein D."/>
            <person name="Hornick L."/>
            <person name="Huang Y.W."/>
            <person name="Jhaveri J."/>
            <person name="Luo Y."/>
            <person name="Martinez D."/>
            <person name="Ngau W.C."/>
            <person name="Otillar B."/>
            <person name="Poliakov A."/>
            <person name="Porter A."/>
            <person name="Szajkowski L."/>
            <person name="Werner G."/>
            <person name="Zhou K."/>
            <person name="Grigoriev I.V."/>
            <person name="Rokhsar D.S."/>
            <person name="Grossman A.R."/>
        </authorList>
    </citation>
    <scope>NUCLEOTIDE SEQUENCE [LARGE SCALE GENOMIC DNA]</scope>
    <source>
        <strain evidence="3">CC-503</strain>
    </source>
</reference>
<proteinExistence type="predicted"/>
<name>A0A2K3DM55_CHLRE</name>
<accession>A0A2K3DM55</accession>
<evidence type="ECO:0000313" key="3">
    <source>
        <dbReference type="Proteomes" id="UP000006906"/>
    </source>
</evidence>
<gene>
    <name evidence="2" type="ORF">CHLRE_06g253753v5</name>
</gene>
<dbReference type="AlphaFoldDB" id="A0A2K3DM55"/>